<keyword evidence="8" id="KW-0067">ATP-binding</keyword>
<dbReference type="GO" id="GO:0002949">
    <property type="term" value="P:tRNA threonylcarbamoyladenosine modification"/>
    <property type="evidence" value="ECO:0007669"/>
    <property type="project" value="InterPro"/>
</dbReference>
<evidence type="ECO:0000313" key="11">
    <source>
        <dbReference type="EMBL" id="GGK08423.1"/>
    </source>
</evidence>
<name>A0A8J3FEI0_9BACI</name>
<dbReference type="InterPro" id="IPR003442">
    <property type="entry name" value="T6A_TsaE"/>
</dbReference>
<keyword evidence="7" id="KW-0547">Nucleotide-binding</keyword>
<keyword evidence="9" id="KW-0460">Magnesium</keyword>
<evidence type="ECO:0000256" key="2">
    <source>
        <dbReference type="ARBA" id="ARBA00007599"/>
    </source>
</evidence>
<dbReference type="Gene3D" id="3.40.50.300">
    <property type="entry name" value="P-loop containing nucleotide triphosphate hydrolases"/>
    <property type="match status" value="1"/>
</dbReference>
<evidence type="ECO:0000256" key="10">
    <source>
        <dbReference type="ARBA" id="ARBA00032441"/>
    </source>
</evidence>
<dbReference type="GO" id="GO:0005524">
    <property type="term" value="F:ATP binding"/>
    <property type="evidence" value="ECO:0007669"/>
    <property type="project" value="UniProtKB-KW"/>
</dbReference>
<keyword evidence="6" id="KW-0479">Metal-binding</keyword>
<dbReference type="PANTHER" id="PTHR33540:SF2">
    <property type="entry name" value="TRNA THREONYLCARBAMOYLADENOSINE BIOSYNTHESIS PROTEIN TSAE"/>
    <property type="match status" value="1"/>
</dbReference>
<dbReference type="EMBL" id="BMOF01000080">
    <property type="protein sequence ID" value="GGK08423.1"/>
    <property type="molecule type" value="Genomic_DNA"/>
</dbReference>
<evidence type="ECO:0000256" key="6">
    <source>
        <dbReference type="ARBA" id="ARBA00022723"/>
    </source>
</evidence>
<keyword evidence="12" id="KW-1185">Reference proteome</keyword>
<dbReference type="PANTHER" id="PTHR33540">
    <property type="entry name" value="TRNA THREONYLCARBAMOYLADENOSINE BIOSYNTHESIS PROTEIN TSAE"/>
    <property type="match status" value="1"/>
</dbReference>
<accession>A0A8J3FEI0</accession>
<evidence type="ECO:0000256" key="9">
    <source>
        <dbReference type="ARBA" id="ARBA00022842"/>
    </source>
</evidence>
<dbReference type="GO" id="GO:0046872">
    <property type="term" value="F:metal ion binding"/>
    <property type="evidence" value="ECO:0007669"/>
    <property type="project" value="UniProtKB-KW"/>
</dbReference>
<organism evidence="11 12">
    <name type="scientific">Calditerricola satsumensis</name>
    <dbReference type="NCBI Taxonomy" id="373054"/>
    <lineage>
        <taxon>Bacteria</taxon>
        <taxon>Bacillati</taxon>
        <taxon>Bacillota</taxon>
        <taxon>Bacilli</taxon>
        <taxon>Bacillales</taxon>
        <taxon>Bacillaceae</taxon>
        <taxon>Calditerricola</taxon>
    </lineage>
</organism>
<evidence type="ECO:0000256" key="7">
    <source>
        <dbReference type="ARBA" id="ARBA00022741"/>
    </source>
</evidence>
<dbReference type="Pfam" id="PF02367">
    <property type="entry name" value="TsaE"/>
    <property type="match status" value="1"/>
</dbReference>
<evidence type="ECO:0000256" key="3">
    <source>
        <dbReference type="ARBA" id="ARBA00019010"/>
    </source>
</evidence>
<reference evidence="11" key="2">
    <citation type="submission" date="2020-09" db="EMBL/GenBank/DDBJ databases">
        <authorList>
            <person name="Sun Q."/>
            <person name="Ohkuma M."/>
        </authorList>
    </citation>
    <scope>NUCLEOTIDE SEQUENCE</scope>
    <source>
        <strain evidence="11">JCM 14719</strain>
    </source>
</reference>
<protein>
    <recommendedName>
        <fullName evidence="3">tRNA threonylcarbamoyladenosine biosynthesis protein TsaE</fullName>
    </recommendedName>
    <alternativeName>
        <fullName evidence="10">t(6)A37 threonylcarbamoyladenosine biosynthesis protein TsaE</fullName>
    </alternativeName>
</protein>
<keyword evidence="5" id="KW-0819">tRNA processing</keyword>
<reference evidence="11" key="1">
    <citation type="journal article" date="2014" name="Int. J. Syst. Evol. Microbiol.">
        <title>Complete genome sequence of Corynebacterium casei LMG S-19264T (=DSM 44701T), isolated from a smear-ripened cheese.</title>
        <authorList>
            <consortium name="US DOE Joint Genome Institute (JGI-PGF)"/>
            <person name="Walter F."/>
            <person name="Albersmeier A."/>
            <person name="Kalinowski J."/>
            <person name="Ruckert C."/>
        </authorList>
    </citation>
    <scope>NUCLEOTIDE SEQUENCE</scope>
    <source>
        <strain evidence="11">JCM 14719</strain>
    </source>
</reference>
<evidence type="ECO:0000256" key="5">
    <source>
        <dbReference type="ARBA" id="ARBA00022694"/>
    </source>
</evidence>
<comment type="similarity">
    <text evidence="2">Belongs to the TsaE family.</text>
</comment>
<keyword evidence="4" id="KW-0963">Cytoplasm</keyword>
<dbReference type="AlphaFoldDB" id="A0A8J3FEI0"/>
<evidence type="ECO:0000256" key="8">
    <source>
        <dbReference type="ARBA" id="ARBA00022840"/>
    </source>
</evidence>
<proteinExistence type="inferred from homology"/>
<dbReference type="Proteomes" id="UP000637720">
    <property type="component" value="Unassembled WGS sequence"/>
</dbReference>
<gene>
    <name evidence="11" type="ORF">GCM10007043_23110</name>
</gene>
<comment type="subcellular location">
    <subcellularLocation>
        <location evidence="1">Cytoplasm</location>
    </subcellularLocation>
</comment>
<evidence type="ECO:0000313" key="12">
    <source>
        <dbReference type="Proteomes" id="UP000637720"/>
    </source>
</evidence>
<evidence type="ECO:0000256" key="4">
    <source>
        <dbReference type="ARBA" id="ARBA00022490"/>
    </source>
</evidence>
<dbReference type="GO" id="GO:0005737">
    <property type="term" value="C:cytoplasm"/>
    <property type="evidence" value="ECO:0007669"/>
    <property type="project" value="UniProtKB-SubCell"/>
</dbReference>
<dbReference type="SUPFAM" id="SSF52540">
    <property type="entry name" value="P-loop containing nucleoside triphosphate hydrolases"/>
    <property type="match status" value="1"/>
</dbReference>
<comment type="caution">
    <text evidence="11">The sequence shown here is derived from an EMBL/GenBank/DDBJ whole genome shotgun (WGS) entry which is preliminary data.</text>
</comment>
<dbReference type="InterPro" id="IPR027417">
    <property type="entry name" value="P-loop_NTPase"/>
</dbReference>
<dbReference type="NCBIfam" id="TIGR00150">
    <property type="entry name" value="T6A_YjeE"/>
    <property type="match status" value="1"/>
</dbReference>
<sequence>MSTKESNARDEGAAWVVETNGAEETRRLAAALGRVAAPGDVIVLEGDLGAGKTTFVQGLAAGLGIPAPVNSPTFTLIKEYHGGRLPLFHIDVYRLGEGAEDLGFDEVFDAGGVAAIEWGHYAADYLPDEYLEIRLAKGEGDRRAVRVFPRGEAMRRRVEEWRAAWSS</sequence>
<evidence type="ECO:0000256" key="1">
    <source>
        <dbReference type="ARBA" id="ARBA00004496"/>
    </source>
</evidence>